<dbReference type="GO" id="GO:0003824">
    <property type="term" value="F:catalytic activity"/>
    <property type="evidence" value="ECO:0007669"/>
    <property type="project" value="InterPro"/>
</dbReference>
<dbReference type="PANTHER" id="PTHR46082">
    <property type="entry name" value="ATP/GTP-BINDING PROTEIN-RELATED"/>
    <property type="match status" value="1"/>
</dbReference>
<proteinExistence type="predicted"/>
<dbReference type="InterPro" id="IPR035994">
    <property type="entry name" value="Nucleoside_phosphorylase_sf"/>
</dbReference>
<feature type="domain" description="Nucleoside phosphorylase" evidence="1">
    <location>
        <begin position="32"/>
        <end position="328"/>
    </location>
</feature>
<evidence type="ECO:0000259" key="1">
    <source>
        <dbReference type="Pfam" id="PF01048"/>
    </source>
</evidence>
<dbReference type="SUPFAM" id="SSF53167">
    <property type="entry name" value="Purine and uridine phosphorylases"/>
    <property type="match status" value="1"/>
</dbReference>
<dbReference type="Proteomes" id="UP000054383">
    <property type="component" value="Unassembled WGS sequence"/>
</dbReference>
<protein>
    <recommendedName>
        <fullName evidence="1">Nucleoside phosphorylase domain-containing protein</fullName>
    </recommendedName>
</protein>
<dbReference type="OMA" id="DSICCES"/>
<organism evidence="2 3">
    <name type="scientific">Talaromyces islandicus</name>
    <name type="common">Penicillium islandicum</name>
    <dbReference type="NCBI Taxonomy" id="28573"/>
    <lineage>
        <taxon>Eukaryota</taxon>
        <taxon>Fungi</taxon>
        <taxon>Dikarya</taxon>
        <taxon>Ascomycota</taxon>
        <taxon>Pezizomycotina</taxon>
        <taxon>Eurotiomycetes</taxon>
        <taxon>Eurotiomycetidae</taxon>
        <taxon>Eurotiales</taxon>
        <taxon>Trichocomaceae</taxon>
        <taxon>Talaromyces</taxon>
        <taxon>Talaromyces sect. Islandici</taxon>
    </lineage>
</organism>
<evidence type="ECO:0000313" key="3">
    <source>
        <dbReference type="Proteomes" id="UP000054383"/>
    </source>
</evidence>
<dbReference type="InterPro" id="IPR000845">
    <property type="entry name" value="Nucleoside_phosphorylase_d"/>
</dbReference>
<dbReference type="STRING" id="28573.A0A0U1LV57"/>
<evidence type="ECO:0000313" key="2">
    <source>
        <dbReference type="EMBL" id="CRG87287.1"/>
    </source>
</evidence>
<keyword evidence="3" id="KW-1185">Reference proteome</keyword>
<reference evidence="2 3" key="1">
    <citation type="submission" date="2015-04" db="EMBL/GenBank/DDBJ databases">
        <authorList>
            <person name="Syromyatnikov M.Y."/>
            <person name="Popov V.N."/>
        </authorList>
    </citation>
    <scope>NUCLEOTIDE SEQUENCE [LARGE SCALE GENOMIC DNA]</scope>
    <source>
        <strain evidence="2">WF-38-12</strain>
    </source>
</reference>
<dbReference type="Pfam" id="PF01048">
    <property type="entry name" value="PNP_UDP_1"/>
    <property type="match status" value="1"/>
</dbReference>
<dbReference type="AlphaFoldDB" id="A0A0U1LV57"/>
<gene>
    <name evidence="2" type="ORF">PISL3812_04304</name>
</gene>
<dbReference type="GO" id="GO:0009116">
    <property type="term" value="P:nucleoside metabolic process"/>
    <property type="evidence" value="ECO:0007669"/>
    <property type="project" value="InterPro"/>
</dbReference>
<dbReference type="Gene3D" id="3.40.50.1580">
    <property type="entry name" value="Nucleoside phosphorylase domain"/>
    <property type="match status" value="1"/>
</dbReference>
<dbReference type="EMBL" id="CVMT01000003">
    <property type="protein sequence ID" value="CRG87287.1"/>
    <property type="molecule type" value="Genomic_DNA"/>
</dbReference>
<dbReference type="PANTHER" id="PTHR46082:SF6">
    <property type="entry name" value="AAA+ ATPASE DOMAIN-CONTAINING PROTEIN-RELATED"/>
    <property type="match status" value="1"/>
</dbReference>
<dbReference type="InterPro" id="IPR053137">
    <property type="entry name" value="NLR-like"/>
</dbReference>
<name>A0A0U1LV57_TALIS</name>
<dbReference type="OrthoDB" id="3847045at2759"/>
<sequence length="355" mass="39477">MSSGSWSNHGAGRSLNTGSTTLVEELHSPRFTVAIVCTLPLEYDALAAILHSRPQILPHADDRFIYTTGVFAGREVVIACPGDYGPRDAALAVQLLEQKYGKMKLIILLGICAGTPRPPEKEKPIYLGDVIISTAMLAYAHGAPMFFRGLELREVFPEKAQGKLRQVLHLLATEYFSEDLAEQSRQKLRELSSTKARYRLLREDEDLFFDPSYHHIHRSHCPAKICDVPTTGICKSAQETSCQELQCDTTYLARRRPPYEKTPLGIHSGVFASADMVMRDAQVRDELARTHKVLAFDMEAAGVWDLSPHVVVIKGVSDYGDSHKTKQWQDIAAAHAACTANVFIETFFPTGADEY</sequence>
<accession>A0A0U1LV57</accession>